<gene>
    <name evidence="2" type="ORF">JJL56_01555</name>
</gene>
<protein>
    <submittedName>
        <fullName evidence="2">Uncharacterized protein</fullName>
    </submittedName>
</protein>
<accession>A0ABS1HTB0</accession>
<dbReference type="EMBL" id="JAEPIV010000001">
    <property type="protein sequence ID" value="MBK4717548.1"/>
    <property type="molecule type" value="Genomic_DNA"/>
</dbReference>
<proteinExistence type="predicted"/>
<feature type="compositionally biased region" description="Low complexity" evidence="1">
    <location>
        <begin position="64"/>
        <end position="74"/>
    </location>
</feature>
<evidence type="ECO:0000256" key="1">
    <source>
        <dbReference type="SAM" id="MobiDB-lite"/>
    </source>
</evidence>
<evidence type="ECO:0000313" key="2">
    <source>
        <dbReference type="EMBL" id="MBK4717548.1"/>
    </source>
</evidence>
<reference evidence="2 3" key="1">
    <citation type="submission" date="2021-01" db="EMBL/GenBank/DDBJ databases">
        <title>Azospirillum sp. YIM DDC1 draft genome.</title>
        <authorList>
            <person name="Wang Y.-X."/>
        </authorList>
    </citation>
    <scope>NUCLEOTIDE SEQUENCE [LARGE SCALE GENOMIC DNA]</scope>
    <source>
        <strain evidence="2 3">YIM DDC1</strain>
    </source>
</reference>
<dbReference type="RefSeq" id="WP_200483916.1">
    <property type="nucleotide sequence ID" value="NZ_JAEPIV010000001.1"/>
</dbReference>
<organism evidence="2 3">
    <name type="scientific">Azospirillum aestuarii</name>
    <dbReference type="NCBI Taxonomy" id="2802052"/>
    <lineage>
        <taxon>Bacteria</taxon>
        <taxon>Pseudomonadati</taxon>
        <taxon>Pseudomonadota</taxon>
        <taxon>Alphaproteobacteria</taxon>
        <taxon>Rhodospirillales</taxon>
        <taxon>Azospirillaceae</taxon>
        <taxon>Azospirillum</taxon>
    </lineage>
</organism>
<dbReference type="Proteomes" id="UP000654452">
    <property type="component" value="Unassembled WGS sequence"/>
</dbReference>
<feature type="region of interest" description="Disordered" evidence="1">
    <location>
        <begin position="48"/>
        <end position="93"/>
    </location>
</feature>
<evidence type="ECO:0000313" key="3">
    <source>
        <dbReference type="Proteomes" id="UP000654452"/>
    </source>
</evidence>
<name>A0ABS1HTB0_9PROT</name>
<keyword evidence="3" id="KW-1185">Reference proteome</keyword>
<sequence>MAAERAAEARSEAKIAAADVARLRQAYDDEQGKRIEADRTVVRLTAERDAAVREGPNGGETAVPSPSLASASAAGIGRRKSTRPRGDAATVPA</sequence>
<comment type="caution">
    <text evidence="2">The sequence shown here is derived from an EMBL/GenBank/DDBJ whole genome shotgun (WGS) entry which is preliminary data.</text>
</comment>